<evidence type="ECO:0000313" key="3">
    <source>
        <dbReference type="Proteomes" id="UP001250218"/>
    </source>
</evidence>
<proteinExistence type="predicted"/>
<comment type="caution">
    <text evidence="2">The sequence shown here is derived from an EMBL/GenBank/DDBJ whole genome shotgun (WGS) entry which is preliminary data.</text>
</comment>
<keyword evidence="1" id="KW-0812">Transmembrane</keyword>
<feature type="transmembrane region" description="Helical" evidence="1">
    <location>
        <begin position="119"/>
        <end position="141"/>
    </location>
</feature>
<reference evidence="2" key="1">
    <citation type="submission" date="2023-03" db="EMBL/GenBank/DDBJ databases">
        <authorList>
            <person name="Shen W."/>
            <person name="Cai J."/>
        </authorList>
    </citation>
    <scope>NUCLEOTIDE SEQUENCE</scope>
    <source>
        <strain evidence="2">Y37</strain>
    </source>
</reference>
<dbReference type="EMBL" id="JARQDL010000013">
    <property type="protein sequence ID" value="MDT2946806.1"/>
    <property type="molecule type" value="Genomic_DNA"/>
</dbReference>
<feature type="transmembrane region" description="Helical" evidence="1">
    <location>
        <begin position="9"/>
        <end position="26"/>
    </location>
</feature>
<dbReference type="AlphaFoldDB" id="A0AAW8UII5"/>
<keyword evidence="1" id="KW-1133">Transmembrane helix</keyword>
<keyword evidence="1" id="KW-0472">Membrane</keyword>
<feature type="transmembrane region" description="Helical" evidence="1">
    <location>
        <begin position="46"/>
        <end position="70"/>
    </location>
</feature>
<organism evidence="2 3">
    <name type="scientific">Lactococcus lactis</name>
    <dbReference type="NCBI Taxonomy" id="1358"/>
    <lineage>
        <taxon>Bacteria</taxon>
        <taxon>Bacillati</taxon>
        <taxon>Bacillota</taxon>
        <taxon>Bacilli</taxon>
        <taxon>Lactobacillales</taxon>
        <taxon>Streptococcaceae</taxon>
        <taxon>Lactococcus</taxon>
    </lineage>
</organism>
<sequence length="185" mass="21765">MEVNKVKRLFLTISATWTFVLIYYLHRFIVLPKQSFVNFFVNYFVGHLGICIFLFIGTIVMIICPFFIIYQKPGDEMKQAKLVELADNNYIPTYLGYFFVSMSLDSFLGMILFYTVIVFFTYFSGIEYFNPIFLFVGYHIYKVESSQGVQCIIILKTKGIIRKSETLNNLELYRINNLTYIGRKI</sequence>
<dbReference type="Proteomes" id="UP001250218">
    <property type="component" value="Unassembled WGS sequence"/>
</dbReference>
<accession>A0AAW8UII5</accession>
<dbReference type="RefSeq" id="WP_311927526.1">
    <property type="nucleotide sequence ID" value="NZ_JARQDL010000013.1"/>
</dbReference>
<feature type="transmembrane region" description="Helical" evidence="1">
    <location>
        <begin position="91"/>
        <end position="113"/>
    </location>
</feature>
<protein>
    <submittedName>
        <fullName evidence="2">Uncharacterized protein</fullName>
    </submittedName>
</protein>
<evidence type="ECO:0000313" key="2">
    <source>
        <dbReference type="EMBL" id="MDT2946806.1"/>
    </source>
</evidence>
<gene>
    <name evidence="2" type="ORF">P7I04_12325</name>
</gene>
<evidence type="ECO:0000256" key="1">
    <source>
        <dbReference type="SAM" id="Phobius"/>
    </source>
</evidence>
<name>A0AAW8UII5_9LACT</name>